<organism evidence="2 3">
    <name type="scientific">Paucidesulfovibrio gracilis DSM 16080</name>
    <dbReference type="NCBI Taxonomy" id="1121449"/>
    <lineage>
        <taxon>Bacteria</taxon>
        <taxon>Pseudomonadati</taxon>
        <taxon>Thermodesulfobacteriota</taxon>
        <taxon>Desulfovibrionia</taxon>
        <taxon>Desulfovibrionales</taxon>
        <taxon>Desulfovibrionaceae</taxon>
        <taxon>Paucidesulfovibrio</taxon>
    </lineage>
</organism>
<feature type="coiled-coil region" evidence="1">
    <location>
        <begin position="39"/>
        <end position="66"/>
    </location>
</feature>
<keyword evidence="2" id="KW-0132">Cell division</keyword>
<keyword evidence="3" id="KW-1185">Reference proteome</keyword>
<dbReference type="AlphaFoldDB" id="A0A1T4WS40"/>
<gene>
    <name evidence="2" type="ORF">SAMN02745704_01308</name>
</gene>
<dbReference type="Pfam" id="PF04977">
    <property type="entry name" value="DivIC"/>
    <property type="match status" value="1"/>
</dbReference>
<evidence type="ECO:0000256" key="1">
    <source>
        <dbReference type="SAM" id="Coils"/>
    </source>
</evidence>
<dbReference type="RefSeq" id="WP_078716883.1">
    <property type="nucleotide sequence ID" value="NZ_FUYC01000004.1"/>
</dbReference>
<evidence type="ECO:0000313" key="2">
    <source>
        <dbReference type="EMBL" id="SKA80144.1"/>
    </source>
</evidence>
<reference evidence="2 3" key="1">
    <citation type="submission" date="2017-02" db="EMBL/GenBank/DDBJ databases">
        <authorList>
            <person name="Peterson S.W."/>
        </authorList>
    </citation>
    <scope>NUCLEOTIDE SEQUENCE [LARGE SCALE GENOMIC DNA]</scope>
    <source>
        <strain evidence="2 3">DSM 16080</strain>
    </source>
</reference>
<accession>A0A1T4WS40</accession>
<dbReference type="GO" id="GO:0051301">
    <property type="term" value="P:cell division"/>
    <property type="evidence" value="ECO:0007669"/>
    <property type="project" value="UniProtKB-KW"/>
</dbReference>
<dbReference type="OrthoDB" id="5471911at2"/>
<proteinExistence type="predicted"/>
<keyword evidence="1" id="KW-0175">Coiled coil</keyword>
<name>A0A1T4WS40_9BACT</name>
<sequence length="106" mass="12436">MFGRRVIVGLLVLLNAYLLLGLIWGERGVVSYWDLKSRYQLLRSEVQNLETHSRDLSRDILRLESDADYQERMIRERMNYVRDSEILYVFPESETKPGDGLDAAKN</sequence>
<protein>
    <submittedName>
        <fullName evidence="2">Cell division protein FtsB</fullName>
    </submittedName>
</protein>
<evidence type="ECO:0000313" key="3">
    <source>
        <dbReference type="Proteomes" id="UP000190027"/>
    </source>
</evidence>
<dbReference type="EMBL" id="FUYC01000004">
    <property type="protein sequence ID" value="SKA80144.1"/>
    <property type="molecule type" value="Genomic_DNA"/>
</dbReference>
<dbReference type="Proteomes" id="UP000190027">
    <property type="component" value="Unassembled WGS sequence"/>
</dbReference>
<keyword evidence="2" id="KW-0131">Cell cycle</keyword>
<dbReference type="InterPro" id="IPR007060">
    <property type="entry name" value="FtsL/DivIC"/>
</dbReference>
<dbReference type="STRING" id="1121449.SAMN02745704_01308"/>